<comment type="caution">
    <text evidence="2">The sequence shown here is derived from an EMBL/GenBank/DDBJ whole genome shotgun (WGS) entry which is preliminary data.</text>
</comment>
<organism evidence="2 3">
    <name type="scientific">Forsythia ovata</name>
    <dbReference type="NCBI Taxonomy" id="205694"/>
    <lineage>
        <taxon>Eukaryota</taxon>
        <taxon>Viridiplantae</taxon>
        <taxon>Streptophyta</taxon>
        <taxon>Embryophyta</taxon>
        <taxon>Tracheophyta</taxon>
        <taxon>Spermatophyta</taxon>
        <taxon>Magnoliopsida</taxon>
        <taxon>eudicotyledons</taxon>
        <taxon>Gunneridae</taxon>
        <taxon>Pentapetalae</taxon>
        <taxon>asterids</taxon>
        <taxon>lamiids</taxon>
        <taxon>Lamiales</taxon>
        <taxon>Oleaceae</taxon>
        <taxon>Forsythieae</taxon>
        <taxon>Forsythia</taxon>
    </lineage>
</organism>
<evidence type="ECO:0000313" key="3">
    <source>
        <dbReference type="Proteomes" id="UP001604277"/>
    </source>
</evidence>
<keyword evidence="3" id="KW-1185">Reference proteome</keyword>
<dbReference type="EMBL" id="JBFOLJ010000005">
    <property type="protein sequence ID" value="KAL2536592.1"/>
    <property type="molecule type" value="Genomic_DNA"/>
</dbReference>
<name>A0ABD1VGW5_9LAMI</name>
<reference evidence="3" key="1">
    <citation type="submission" date="2024-07" db="EMBL/GenBank/DDBJ databases">
        <title>Two chromosome-level genome assemblies of Korean endemic species Abeliophyllum distichum and Forsythia ovata (Oleaceae).</title>
        <authorList>
            <person name="Jang H."/>
        </authorList>
    </citation>
    <scope>NUCLEOTIDE SEQUENCE [LARGE SCALE GENOMIC DNA]</scope>
</reference>
<feature type="region of interest" description="Disordered" evidence="1">
    <location>
        <begin position="83"/>
        <end position="107"/>
    </location>
</feature>
<protein>
    <submittedName>
        <fullName evidence="2">Uncharacterized protein</fullName>
    </submittedName>
</protein>
<accession>A0ABD1VGW5</accession>
<gene>
    <name evidence="2" type="ORF">Fot_17983</name>
</gene>
<feature type="compositionally biased region" description="Basic residues" evidence="1">
    <location>
        <begin position="83"/>
        <end position="105"/>
    </location>
</feature>
<dbReference type="Proteomes" id="UP001604277">
    <property type="component" value="Unassembled WGS sequence"/>
</dbReference>
<proteinExistence type="predicted"/>
<dbReference type="AlphaFoldDB" id="A0ABD1VGW5"/>
<evidence type="ECO:0000313" key="2">
    <source>
        <dbReference type="EMBL" id="KAL2536592.1"/>
    </source>
</evidence>
<evidence type="ECO:0000256" key="1">
    <source>
        <dbReference type="SAM" id="MobiDB-lite"/>
    </source>
</evidence>
<sequence length="188" mass="22238">MKLYSKTLSGQFPKVSNRLNSHSVKDIVCGQDKVPKKDKGWDEEELDLVEMRNKHKPTSSLDRFVKERQRIIRGTLMAKSRSVKKSKRKHTFRRSGSATKRKSRGYNKEKYMQKKKVSVPVVQMEKDWDYIIHPDQWCLGKFAEYLYQKSISAMPNKFDTRMARYNMDVQLYKFAIEKPDIPLSKLLK</sequence>